<evidence type="ECO:0000256" key="1">
    <source>
        <dbReference type="SAM" id="SignalP"/>
    </source>
</evidence>
<name>A0A380S7W6_FIBSU</name>
<accession>A0A380S7W6</accession>
<dbReference type="AlphaFoldDB" id="A0A380S7W6"/>
<dbReference type="Proteomes" id="UP000255423">
    <property type="component" value="Unassembled WGS sequence"/>
</dbReference>
<dbReference type="RefSeq" id="WP_146196763.1">
    <property type="nucleotide sequence ID" value="NZ_UHJL01000003.1"/>
</dbReference>
<proteinExistence type="predicted"/>
<evidence type="ECO:0008006" key="4">
    <source>
        <dbReference type="Google" id="ProtNLM"/>
    </source>
</evidence>
<organism evidence="2 3">
    <name type="scientific">Fibrobacter succinogenes</name>
    <name type="common">Bacteroides succinogenes</name>
    <dbReference type="NCBI Taxonomy" id="833"/>
    <lineage>
        <taxon>Bacteria</taxon>
        <taxon>Pseudomonadati</taxon>
        <taxon>Fibrobacterota</taxon>
        <taxon>Fibrobacteria</taxon>
        <taxon>Fibrobacterales</taxon>
        <taxon>Fibrobacteraceae</taxon>
        <taxon>Fibrobacter</taxon>
    </lineage>
</organism>
<reference evidence="2 3" key="1">
    <citation type="submission" date="2017-08" db="EMBL/GenBank/DDBJ databases">
        <authorList>
            <person name="de Groot N.N."/>
        </authorList>
    </citation>
    <scope>NUCLEOTIDE SEQUENCE [LARGE SCALE GENOMIC DNA]</scope>
    <source>
        <strain evidence="2 3">HM2</strain>
    </source>
</reference>
<evidence type="ECO:0000313" key="2">
    <source>
        <dbReference type="EMBL" id="SUQ24676.1"/>
    </source>
</evidence>
<dbReference type="EMBL" id="UHJL01000003">
    <property type="protein sequence ID" value="SUQ24676.1"/>
    <property type="molecule type" value="Genomic_DNA"/>
</dbReference>
<gene>
    <name evidence="2" type="ORF">SAMN05661053_2088</name>
</gene>
<evidence type="ECO:0000313" key="3">
    <source>
        <dbReference type="Proteomes" id="UP000255423"/>
    </source>
</evidence>
<feature type="signal peptide" evidence="1">
    <location>
        <begin position="1"/>
        <end position="18"/>
    </location>
</feature>
<keyword evidence="1" id="KW-0732">Signal</keyword>
<sequence length="917" mass="105327">MRKVVKSVLLFVSLWLVACSDSGEEVVFARFDKNGYQFSPASLQGTIDYLPTMEPLSVRIMSVDKYLNPVDTIDLPIDSSDHWDRKAFDLTSQDVRYPVLKIVTTFKDGEKSKKEFSQYYRLNGSHYSISLNIHMSLVAARVEYLVREENFDFSAANDSALNELNEIFKVYAKTIGYSSGNNNVDFENLMPYIFCKHEVSDSAFYENYKKVRESFAKNGFVESAIMVDAADTWLSTFKRVESGVKGKLSYASVSRDTAVGIKAFEPGFFGLAYGMHFPTQYPDSVQIKCKSSAYDGKYFIYDTYDNGGFDSHWRLKDSLEDSIGICIFETRSIVMYKGDEYLCREESNIWEKNVSQKELLSGYYQDCGTYYEDGSVIFVRDSLYLCECEKSGSCAWNDKYAGKEITEKDTLVYAKALDIKASRKLGQCYSSGYGDRKIFDSLYVQCIGRSWTKIDSLTYYLNRCTKDRVTGKHLGVYYGCRDFADYGAGDTVWAEIPAPVYRNVICDEKSLKKVEEDNGDYFICESKKVEGSDDVKYKWRKLDSAEAIPPVVNMETCEVHLKKMYDGVVYKCYYGVWSVAKDEELLPFEKEGELCSEQNYWALKEYEGQYYLCERDFNHWEKLDAHSAARYVYRDSIGTCDTLSKKTIIWNEKAAEFWGCITKNNGPTWGVVTMNAIMNDTIPSYFDKNKFSGGTIVNDSIYKVAVDEYEFWFRKISNDRFGLYRVDISGITYSAYFSRDNLFIRGKQGTESVPLNLIENKSDGFDAFYTDWKTRSKDNSECGTLKAEVDDATVFAYNFSEGTYMDLEHARQYCPEGFHIPTQSEISKAHISYIDNVSPIMWSYEMDGGENCPGDSAAYNILWTSDEKDSKTQICLEYVHFFGRSGYKKSEAYSHEYFVDCPKDLYPMVQTLCIKDR</sequence>
<feature type="chain" id="PRO_5016920835" description="Lipoprotein" evidence="1">
    <location>
        <begin position="19"/>
        <end position="917"/>
    </location>
</feature>
<protein>
    <recommendedName>
        <fullName evidence="4">Lipoprotein</fullName>
    </recommendedName>
</protein>
<dbReference type="PROSITE" id="PS51257">
    <property type="entry name" value="PROKAR_LIPOPROTEIN"/>
    <property type="match status" value="1"/>
</dbReference>